<evidence type="ECO:0000313" key="2">
    <source>
        <dbReference type="EMBL" id="MDN3712344.1"/>
    </source>
</evidence>
<feature type="domain" description="NADP-dependent oxidoreductase" evidence="1">
    <location>
        <begin position="23"/>
        <end position="129"/>
    </location>
</feature>
<dbReference type="Pfam" id="PF00248">
    <property type="entry name" value="Aldo_ket_red"/>
    <property type="match status" value="1"/>
</dbReference>
<reference evidence="3" key="1">
    <citation type="journal article" date="2019" name="Int. J. Syst. Evol. Microbiol.">
        <title>The Global Catalogue of Microorganisms (GCM) 10K type strain sequencing project: providing services to taxonomists for standard genome sequencing and annotation.</title>
        <authorList>
            <consortium name="The Broad Institute Genomics Platform"/>
            <consortium name="The Broad Institute Genome Sequencing Center for Infectious Disease"/>
            <person name="Wu L."/>
            <person name="Ma J."/>
        </authorList>
    </citation>
    <scope>NUCLEOTIDE SEQUENCE [LARGE SCALE GENOMIC DNA]</scope>
    <source>
        <strain evidence="3">CECT 8482</strain>
    </source>
</reference>
<name>A0ABT8DAK2_9RHOB</name>
<evidence type="ECO:0000259" key="1">
    <source>
        <dbReference type="Pfam" id="PF00248"/>
    </source>
</evidence>
<dbReference type="PANTHER" id="PTHR42686:SF1">
    <property type="entry name" value="GH17980P-RELATED"/>
    <property type="match status" value="1"/>
</dbReference>
<dbReference type="Gene3D" id="3.20.20.100">
    <property type="entry name" value="NADP-dependent oxidoreductase domain"/>
    <property type="match status" value="1"/>
</dbReference>
<comment type="caution">
    <text evidence="2">The sequence shown here is derived from an EMBL/GenBank/DDBJ whole genome shotgun (WGS) entry which is preliminary data.</text>
</comment>
<gene>
    <name evidence="2" type="ORF">QWZ10_12300</name>
</gene>
<dbReference type="Proteomes" id="UP001243846">
    <property type="component" value="Unassembled WGS sequence"/>
</dbReference>
<dbReference type="InterPro" id="IPR020471">
    <property type="entry name" value="AKR"/>
</dbReference>
<evidence type="ECO:0000313" key="3">
    <source>
        <dbReference type="Proteomes" id="UP001243846"/>
    </source>
</evidence>
<accession>A0ABT8DAK2</accession>
<dbReference type="EMBL" id="JAUFRC010000001">
    <property type="protein sequence ID" value="MDN3712344.1"/>
    <property type="molecule type" value="Genomic_DNA"/>
</dbReference>
<dbReference type="InterPro" id="IPR023210">
    <property type="entry name" value="NADP_OxRdtase_dom"/>
</dbReference>
<sequence length="156" mass="17129">MTDPNPAAAGRFTFPGTEITVNRMGFGAMQLAGPHVFGEPADPAEARAVLREAVALGINHIDTSDFYGPYVTNRLIREALAPYPADLTLVSKIGAYRNDHGEWLLSLDTDFLRRSVMENLERLGLEQVPIINLRIGGPGMMSWPRCARCGLFRTKG</sequence>
<proteinExistence type="predicted"/>
<protein>
    <submittedName>
        <fullName evidence="2">Aldo/keto reductase</fullName>
    </submittedName>
</protein>
<organism evidence="2 3">
    <name type="scientific">Paracoccus cavernae</name>
    <dbReference type="NCBI Taxonomy" id="1571207"/>
    <lineage>
        <taxon>Bacteria</taxon>
        <taxon>Pseudomonadati</taxon>
        <taxon>Pseudomonadota</taxon>
        <taxon>Alphaproteobacteria</taxon>
        <taxon>Rhodobacterales</taxon>
        <taxon>Paracoccaceae</taxon>
        <taxon>Paracoccus</taxon>
    </lineage>
</organism>
<dbReference type="SUPFAM" id="SSF51430">
    <property type="entry name" value="NAD(P)-linked oxidoreductase"/>
    <property type="match status" value="1"/>
</dbReference>
<dbReference type="InterPro" id="IPR036812">
    <property type="entry name" value="NAD(P)_OxRdtase_dom_sf"/>
</dbReference>
<dbReference type="RefSeq" id="WP_377786989.1">
    <property type="nucleotide sequence ID" value="NZ_JBHUOC010000001.1"/>
</dbReference>
<keyword evidence="3" id="KW-1185">Reference proteome</keyword>
<dbReference type="PANTHER" id="PTHR42686">
    <property type="entry name" value="GH17980P-RELATED"/>
    <property type="match status" value="1"/>
</dbReference>